<name>A0A1B7TIT3_9ASCO</name>
<reference evidence="3" key="1">
    <citation type="journal article" date="2016" name="Proc. Natl. Acad. Sci. U.S.A.">
        <title>Comparative genomics of biotechnologically important yeasts.</title>
        <authorList>
            <person name="Riley R."/>
            <person name="Haridas S."/>
            <person name="Wolfe K.H."/>
            <person name="Lopes M.R."/>
            <person name="Hittinger C.T."/>
            <person name="Goeker M."/>
            <person name="Salamov A.A."/>
            <person name="Wisecaver J.H."/>
            <person name="Long T.M."/>
            <person name="Calvey C.H."/>
            <person name="Aerts A.L."/>
            <person name="Barry K.W."/>
            <person name="Choi C."/>
            <person name="Clum A."/>
            <person name="Coughlan A.Y."/>
            <person name="Deshpande S."/>
            <person name="Douglass A.P."/>
            <person name="Hanson S.J."/>
            <person name="Klenk H.-P."/>
            <person name="LaButti K.M."/>
            <person name="Lapidus A."/>
            <person name="Lindquist E.A."/>
            <person name="Lipzen A.M."/>
            <person name="Meier-Kolthoff J.P."/>
            <person name="Ohm R.A."/>
            <person name="Otillar R.P."/>
            <person name="Pangilinan J.L."/>
            <person name="Peng Y."/>
            <person name="Rokas A."/>
            <person name="Rosa C.A."/>
            <person name="Scheuner C."/>
            <person name="Sibirny A.A."/>
            <person name="Slot J.C."/>
            <person name="Stielow J.B."/>
            <person name="Sun H."/>
            <person name="Kurtzman C.P."/>
            <person name="Blackwell M."/>
            <person name="Grigoriev I.V."/>
            <person name="Jeffries T.W."/>
        </authorList>
    </citation>
    <scope>NUCLEOTIDE SEQUENCE [LARGE SCALE GENOMIC DNA]</scope>
    <source>
        <strain evidence="3">NRRL Y-1626</strain>
    </source>
</reference>
<evidence type="ECO:0008006" key="4">
    <source>
        <dbReference type="Google" id="ProtNLM"/>
    </source>
</evidence>
<dbReference type="AlphaFoldDB" id="A0A1B7TIT3"/>
<dbReference type="InterPro" id="IPR052780">
    <property type="entry name" value="AAA_Catabolism_Regulators"/>
</dbReference>
<sequence length="751" mass="87704">MSIADNQLQQRLNERQEEEQLEIIYTRILQTLPFLKDLLNVNQIENLIRLFFLTQHPFYPFVPTHLQTLRQLYRFPLLLLTILTISSRYQNGKQDDYEKTHNILWSNCQQMLSQTIWASVDSFGSLGTIFAFLLFTEWNPRSIHSKVGDYATVSNGNSDSKEFESLRRSENLSFMLSGSALRVANSLNVATKTGNLLLALQITELNVTMNFNLENNLNILRVDNKNINHFNKEYNNELEIAKKYVLNGNKQTLIRWNIFTKKFHNVNDISESLLINFWQDEKLLYYKHKSVFNNGFMNSSSSNSNNCKRTLFLNRWQRAEIKMLEMIKLSYETLYYSSVVSSCEEPFYANSTSFNSISTHPLDMNDCINFLKFLQIIINNWYEQFEDLLKPIDPVSDKLVINEVNLKNAEYVLKQAELRRGEWFIIDFHYCKIYGFAIVLEFFHKKKNIILHHSNMQLIDYLKDCYISCQYIHDSCLRLMKADLLPYLPIRILAKIIRSIAFLVKMYIYVQQFKKFKFLESKKLLLNLRFIKIEDILLMIKNWSKCLKKTAPDSSHLGLHYSKILKFLYEKISTKENIHIPDEEDEKEGKKKNNNEENSNAKSKLQESTTAKDDMFDILFNYKELATSRFSTNLFNEEHHLNSIPMNNSENNFNGSSNLQHNFEFGNPDRPINTAFDDFNVIDDILGLNYDYDNNSGFARPNSAAMKNMSPTSEHTKSESNGIKHSDGQGNSNANNIISSVSIFDIFGDII</sequence>
<dbReference type="Proteomes" id="UP000092321">
    <property type="component" value="Unassembled WGS sequence"/>
</dbReference>
<dbReference type="GO" id="GO:0005634">
    <property type="term" value="C:nucleus"/>
    <property type="evidence" value="ECO:0007669"/>
    <property type="project" value="TreeGrafter"/>
</dbReference>
<feature type="compositionally biased region" description="Basic and acidic residues" evidence="1">
    <location>
        <begin position="579"/>
        <end position="595"/>
    </location>
</feature>
<keyword evidence="3" id="KW-1185">Reference proteome</keyword>
<dbReference type="GO" id="GO:0009074">
    <property type="term" value="P:aromatic amino acid family catabolic process"/>
    <property type="evidence" value="ECO:0007669"/>
    <property type="project" value="TreeGrafter"/>
</dbReference>
<feature type="region of interest" description="Disordered" evidence="1">
    <location>
        <begin position="579"/>
        <end position="608"/>
    </location>
</feature>
<dbReference type="OrthoDB" id="2262349at2759"/>
<organism evidence="2 3">
    <name type="scientific">Hanseniaspora valbyensis NRRL Y-1626</name>
    <dbReference type="NCBI Taxonomy" id="766949"/>
    <lineage>
        <taxon>Eukaryota</taxon>
        <taxon>Fungi</taxon>
        <taxon>Dikarya</taxon>
        <taxon>Ascomycota</taxon>
        <taxon>Saccharomycotina</taxon>
        <taxon>Saccharomycetes</taxon>
        <taxon>Saccharomycodales</taxon>
        <taxon>Saccharomycodaceae</taxon>
        <taxon>Hanseniaspora</taxon>
    </lineage>
</organism>
<comment type="caution">
    <text evidence="2">The sequence shown here is derived from an EMBL/GenBank/DDBJ whole genome shotgun (WGS) entry which is preliminary data.</text>
</comment>
<accession>A0A1B7TIT3</accession>
<feature type="compositionally biased region" description="Basic and acidic residues" evidence="1">
    <location>
        <begin position="714"/>
        <end position="727"/>
    </location>
</feature>
<dbReference type="GO" id="GO:0045944">
    <property type="term" value="P:positive regulation of transcription by RNA polymerase II"/>
    <property type="evidence" value="ECO:0007669"/>
    <property type="project" value="TreeGrafter"/>
</dbReference>
<evidence type="ECO:0000256" key="1">
    <source>
        <dbReference type="SAM" id="MobiDB-lite"/>
    </source>
</evidence>
<dbReference type="EMBL" id="LXPE01000003">
    <property type="protein sequence ID" value="OBA28647.1"/>
    <property type="molecule type" value="Genomic_DNA"/>
</dbReference>
<protein>
    <recommendedName>
        <fullName evidence="4">Transcription factor domain-containing protein</fullName>
    </recommendedName>
</protein>
<evidence type="ECO:0000313" key="2">
    <source>
        <dbReference type="EMBL" id="OBA28647.1"/>
    </source>
</evidence>
<evidence type="ECO:0000313" key="3">
    <source>
        <dbReference type="Proteomes" id="UP000092321"/>
    </source>
</evidence>
<proteinExistence type="predicted"/>
<dbReference type="PANTHER" id="PTHR31644">
    <property type="entry name" value="TRANSCRIPTIONAL ACTIVATOR ARO80-RELATED"/>
    <property type="match status" value="1"/>
</dbReference>
<dbReference type="GO" id="GO:0000981">
    <property type="term" value="F:DNA-binding transcription factor activity, RNA polymerase II-specific"/>
    <property type="evidence" value="ECO:0007669"/>
    <property type="project" value="TreeGrafter"/>
</dbReference>
<dbReference type="PANTHER" id="PTHR31644:SF2">
    <property type="entry name" value="TRANSCRIPTIONAL ACTIVATOR ARO80-RELATED"/>
    <property type="match status" value="1"/>
</dbReference>
<feature type="region of interest" description="Disordered" evidence="1">
    <location>
        <begin position="703"/>
        <end position="734"/>
    </location>
</feature>
<gene>
    <name evidence="2" type="ORF">HANVADRAFT_54973</name>
</gene>